<dbReference type="Proteomes" id="UP000230607">
    <property type="component" value="Chromosome 1"/>
</dbReference>
<proteinExistence type="predicted"/>
<evidence type="ECO:0008006" key="3">
    <source>
        <dbReference type="Google" id="ProtNLM"/>
    </source>
</evidence>
<keyword evidence="2" id="KW-1185">Reference proteome</keyword>
<name>A0A2H1FIL6_9ARCH</name>
<reference evidence="2" key="1">
    <citation type="submission" date="2017-03" db="EMBL/GenBank/DDBJ databases">
        <authorList>
            <person name="Herbold C."/>
        </authorList>
    </citation>
    <scope>NUCLEOTIDE SEQUENCE [LARGE SCALE GENOMIC DNA]</scope>
</reference>
<organism evidence="1 2">
    <name type="scientific">Candidatus Nitrosotalea okcheonensis</name>
    <dbReference type="NCBI Taxonomy" id="1903276"/>
    <lineage>
        <taxon>Archaea</taxon>
        <taxon>Nitrososphaerota</taxon>
        <taxon>Nitrososphaeria</taxon>
        <taxon>Nitrosotaleales</taxon>
        <taxon>Nitrosotaleaceae</taxon>
        <taxon>Nitrosotalea</taxon>
    </lineage>
</organism>
<gene>
    <name evidence="1" type="ORF">NCS_30458</name>
</gene>
<sequence>MYDITTNQIISQTSKCYTHFLQEVKNMKNIPQLYETEQTAASDKMIYQKYEIRTIGFYWLIAELDRKTNTAFGYANLHDDFNAEWGYISIEELLDNGAQLIQDWKPCKFSEAMKMIKEAQGQ</sequence>
<dbReference type="EMBL" id="LT841358">
    <property type="protein sequence ID" value="SMH72618.1"/>
    <property type="molecule type" value="Genomic_DNA"/>
</dbReference>
<evidence type="ECO:0000313" key="1">
    <source>
        <dbReference type="EMBL" id="SMH72618.1"/>
    </source>
</evidence>
<evidence type="ECO:0000313" key="2">
    <source>
        <dbReference type="Proteomes" id="UP000230607"/>
    </source>
</evidence>
<accession>A0A2H1FIL6</accession>
<protein>
    <recommendedName>
        <fullName evidence="3">DUF2958 domain-containing protein</fullName>
    </recommendedName>
</protein>
<dbReference type="AlphaFoldDB" id="A0A2H1FIL6"/>